<evidence type="ECO:0000313" key="2">
    <source>
        <dbReference type="Proteomes" id="UP001172681"/>
    </source>
</evidence>
<comment type="caution">
    <text evidence="1">The sequence shown here is derived from an EMBL/GenBank/DDBJ whole genome shotgun (WGS) entry which is preliminary data.</text>
</comment>
<reference evidence="1" key="1">
    <citation type="submission" date="2022-10" db="EMBL/GenBank/DDBJ databases">
        <title>Culturing micro-colonial fungi from biological soil crusts in the Mojave desert and describing Neophaeococcomyces mojavensis, and introducing the new genera and species Taxawa tesnikishii.</title>
        <authorList>
            <person name="Kurbessoian T."/>
            <person name="Stajich J.E."/>
        </authorList>
    </citation>
    <scope>NUCLEOTIDE SEQUENCE</scope>
    <source>
        <strain evidence="1">TK_35</strain>
    </source>
</reference>
<protein>
    <submittedName>
        <fullName evidence="1">Uncharacterized protein</fullName>
    </submittedName>
</protein>
<accession>A0AA38XEB1</accession>
<proteinExistence type="predicted"/>
<organism evidence="1 2">
    <name type="scientific">Knufia peltigerae</name>
    <dbReference type="NCBI Taxonomy" id="1002370"/>
    <lineage>
        <taxon>Eukaryota</taxon>
        <taxon>Fungi</taxon>
        <taxon>Dikarya</taxon>
        <taxon>Ascomycota</taxon>
        <taxon>Pezizomycotina</taxon>
        <taxon>Eurotiomycetes</taxon>
        <taxon>Chaetothyriomycetidae</taxon>
        <taxon>Chaetothyriales</taxon>
        <taxon>Trichomeriaceae</taxon>
        <taxon>Knufia</taxon>
    </lineage>
</organism>
<gene>
    <name evidence="1" type="ORF">H2204_015210</name>
</gene>
<name>A0AA38XEB1_9EURO</name>
<dbReference type="Proteomes" id="UP001172681">
    <property type="component" value="Unassembled WGS sequence"/>
</dbReference>
<keyword evidence="2" id="KW-1185">Reference proteome</keyword>
<evidence type="ECO:0000313" key="1">
    <source>
        <dbReference type="EMBL" id="KAJ9611784.1"/>
    </source>
</evidence>
<sequence length="208" mass="23828">MLANRTPPPPTRRVKPRLSPDKINKQFIVIPFTTRDSRFVLWYYFTTNLDFQSIAIARNATFCNNQQQLMTARQARNIVNKIVRQRLPTFKGELAPDGHFPRPIGFGWAPCDHGMCCSKLAETGGKPSIVRSLRRQAKNEHDNGSIATTIWHGTWDELLACPRDHSAATDKEQGNSRSTQPEECLSSSSISSYSLRYRFRKLHNRRKL</sequence>
<dbReference type="EMBL" id="JAPDRN010000227">
    <property type="protein sequence ID" value="KAJ9611784.1"/>
    <property type="molecule type" value="Genomic_DNA"/>
</dbReference>
<dbReference type="AlphaFoldDB" id="A0AA38XEB1"/>